<dbReference type="CDD" id="cd03784">
    <property type="entry name" value="GT1_Gtf-like"/>
    <property type="match status" value="1"/>
</dbReference>
<dbReference type="InterPro" id="IPR035595">
    <property type="entry name" value="UDP_glycos_trans_CS"/>
</dbReference>
<proteinExistence type="inferred from homology"/>
<dbReference type="PANTHER" id="PTHR48050:SF13">
    <property type="entry name" value="STEROL 3-BETA-GLUCOSYLTRANSFERASE UGT80A2"/>
    <property type="match status" value="1"/>
</dbReference>
<dbReference type="Gene3D" id="3.40.50.2000">
    <property type="entry name" value="Glycogen Phosphorylase B"/>
    <property type="match status" value="2"/>
</dbReference>
<accession>A0ABS8B4Q4</accession>
<keyword evidence="5" id="KW-1185">Reference proteome</keyword>
<dbReference type="PANTHER" id="PTHR48050">
    <property type="entry name" value="STEROL 3-BETA-GLUCOSYLTRANSFERASE"/>
    <property type="match status" value="1"/>
</dbReference>
<dbReference type="NCBIfam" id="NF033129">
    <property type="entry name" value="macro_glyco_Mgt"/>
    <property type="match status" value="1"/>
</dbReference>
<dbReference type="InterPro" id="IPR050426">
    <property type="entry name" value="Glycosyltransferase_28"/>
</dbReference>
<evidence type="ECO:0000313" key="4">
    <source>
        <dbReference type="EMBL" id="MCB5179566.1"/>
    </source>
</evidence>
<evidence type="ECO:0000256" key="3">
    <source>
        <dbReference type="RuleBase" id="RU003718"/>
    </source>
</evidence>
<keyword evidence="3" id="KW-0328">Glycosyltransferase</keyword>
<dbReference type="SUPFAM" id="SSF53756">
    <property type="entry name" value="UDP-Glycosyltransferase/glycogen phosphorylase"/>
    <property type="match status" value="1"/>
</dbReference>
<protein>
    <submittedName>
        <fullName evidence="4">Macrolide-inactivating glycosyltransferase</fullName>
    </submittedName>
</protein>
<dbReference type="NCBIfam" id="TIGR01426">
    <property type="entry name" value="MGT"/>
    <property type="match status" value="1"/>
</dbReference>
<evidence type="ECO:0000256" key="2">
    <source>
        <dbReference type="ARBA" id="ARBA00022679"/>
    </source>
</evidence>
<comment type="similarity">
    <text evidence="1 3">Belongs to the UDP-glycosyltransferase family.</text>
</comment>
<dbReference type="EMBL" id="JAJAUY010000024">
    <property type="protein sequence ID" value="MCB5179566.1"/>
    <property type="molecule type" value="Genomic_DNA"/>
</dbReference>
<dbReference type="InterPro" id="IPR002213">
    <property type="entry name" value="UDP_glucos_trans"/>
</dbReference>
<gene>
    <name evidence="4" type="primary">mgt</name>
    <name evidence="4" type="ORF">LG632_09220</name>
</gene>
<sequence>MTTTSRRPAHIAMFSIAAHGHVNPSLEVIRELVARGHRVSYAIPPAFADKVAQTGATPVPYTSTLPTDDDPDAWGTELIDQISPFLDDAIQALPQLADAFAGDEPDLVLHDITSYPAIVLARRWGVPAISLSPNLVAWEGYEEEVAEPLFAPLRASERGRAYYARFRGWLAENGIDEDPDRFVGRPRRSLVLIPRALQPHADRVDPAVHTFVGACQGDRSAQGHWERPAAAHGKKVVLVSLGSTFTKQPAFYRACADAFRDLPDWHVVLQIGRFTDEAELGDLPANVEVHRWVPQLDILRQADAFITHAGAGGCQEGLATATPMVAVPQAVDQFGNADVLAALGVARHVPMAEADAATLRTAVLELTADPEVAARAEAIRKEMAAEGGTARAADLVEAELS</sequence>
<keyword evidence="2 3" id="KW-0808">Transferase</keyword>
<dbReference type="InterPro" id="IPR006326">
    <property type="entry name" value="UDPGT_MGT-like"/>
</dbReference>
<dbReference type="Pfam" id="PF00201">
    <property type="entry name" value="UDPGT"/>
    <property type="match status" value="1"/>
</dbReference>
<organism evidence="4 5">
    <name type="scientific">Streptomyces antimicrobicus</name>
    <dbReference type="NCBI Taxonomy" id="2883108"/>
    <lineage>
        <taxon>Bacteria</taxon>
        <taxon>Bacillati</taxon>
        <taxon>Actinomycetota</taxon>
        <taxon>Actinomycetes</taxon>
        <taxon>Kitasatosporales</taxon>
        <taxon>Streptomycetaceae</taxon>
        <taxon>Streptomyces</taxon>
    </lineage>
</organism>
<reference evidence="4 5" key="1">
    <citation type="submission" date="2021-10" db="EMBL/GenBank/DDBJ databases">
        <title>Streptomyces sp. strain SMC 277, a novel streptomycete isolated from soil.</title>
        <authorList>
            <person name="Chanama M."/>
        </authorList>
    </citation>
    <scope>NUCLEOTIDE SEQUENCE [LARGE SCALE GENOMIC DNA]</scope>
    <source>
        <strain evidence="4 5">SMC 277</strain>
    </source>
</reference>
<name>A0ABS8B4Q4_9ACTN</name>
<dbReference type="Proteomes" id="UP001199054">
    <property type="component" value="Unassembled WGS sequence"/>
</dbReference>
<dbReference type="PROSITE" id="PS00375">
    <property type="entry name" value="UDPGT"/>
    <property type="match status" value="1"/>
</dbReference>
<comment type="caution">
    <text evidence="4">The sequence shown here is derived from an EMBL/GenBank/DDBJ whole genome shotgun (WGS) entry which is preliminary data.</text>
</comment>
<evidence type="ECO:0000256" key="1">
    <source>
        <dbReference type="ARBA" id="ARBA00009995"/>
    </source>
</evidence>
<evidence type="ECO:0000313" key="5">
    <source>
        <dbReference type="Proteomes" id="UP001199054"/>
    </source>
</evidence>